<feature type="compositionally biased region" description="Basic and acidic residues" evidence="1">
    <location>
        <begin position="38"/>
        <end position="48"/>
    </location>
</feature>
<gene>
    <name evidence="2" type="ORF">GCM10010191_22880</name>
</gene>
<reference evidence="3" key="1">
    <citation type="journal article" date="2019" name="Int. J. Syst. Evol. Microbiol.">
        <title>The Global Catalogue of Microorganisms (GCM) 10K type strain sequencing project: providing services to taxonomists for standard genome sequencing and annotation.</title>
        <authorList>
            <consortium name="The Broad Institute Genomics Platform"/>
            <consortium name="The Broad Institute Genome Sequencing Center for Infectious Disease"/>
            <person name="Wu L."/>
            <person name="Ma J."/>
        </authorList>
    </citation>
    <scope>NUCLEOTIDE SEQUENCE [LARGE SCALE GENOMIC DNA]</scope>
    <source>
        <strain evidence="3">JCM 3325</strain>
    </source>
</reference>
<dbReference type="Proteomes" id="UP001501231">
    <property type="component" value="Unassembled WGS sequence"/>
</dbReference>
<proteinExistence type="predicted"/>
<evidence type="ECO:0000256" key="1">
    <source>
        <dbReference type="SAM" id="MobiDB-lite"/>
    </source>
</evidence>
<evidence type="ECO:0000313" key="2">
    <source>
        <dbReference type="EMBL" id="GAA2412750.1"/>
    </source>
</evidence>
<name>A0ABP5VY98_9ACTN</name>
<feature type="region of interest" description="Disordered" evidence="1">
    <location>
        <begin position="1"/>
        <end position="48"/>
    </location>
</feature>
<evidence type="ECO:0008006" key="4">
    <source>
        <dbReference type="Google" id="ProtNLM"/>
    </source>
</evidence>
<accession>A0ABP5VY98</accession>
<evidence type="ECO:0000313" key="3">
    <source>
        <dbReference type="Proteomes" id="UP001501231"/>
    </source>
</evidence>
<dbReference type="EMBL" id="BAAARW010000008">
    <property type="protein sequence ID" value="GAA2412750.1"/>
    <property type="molecule type" value="Genomic_DNA"/>
</dbReference>
<comment type="caution">
    <text evidence="2">The sequence shown here is derived from an EMBL/GenBank/DDBJ whole genome shotgun (WGS) entry which is preliminary data.</text>
</comment>
<keyword evidence="3" id="KW-1185">Reference proteome</keyword>
<feature type="region of interest" description="Disordered" evidence="1">
    <location>
        <begin position="81"/>
        <end position="132"/>
    </location>
</feature>
<sequence length="163" mass="17493">MELVHRNGGDRVQQLADRFAPGQPDDDQAAAGAQRVPHRGERRGEVHVVDGRDAAHEVVALVRQVVGEQVGLDEVDVVQVRAPLPRPGDHLGGPVDPGDPPGPRRQPTDEQPVPATDVQRRTAAARHGPQHHTVVVRVVVPVAVAGPGPGSRRCHRDRSCFLS</sequence>
<organism evidence="2 3">
    <name type="scientific">Actinomadura vinacea</name>
    <dbReference type="NCBI Taxonomy" id="115336"/>
    <lineage>
        <taxon>Bacteria</taxon>
        <taxon>Bacillati</taxon>
        <taxon>Actinomycetota</taxon>
        <taxon>Actinomycetes</taxon>
        <taxon>Streptosporangiales</taxon>
        <taxon>Thermomonosporaceae</taxon>
        <taxon>Actinomadura</taxon>
    </lineage>
</organism>
<protein>
    <recommendedName>
        <fullName evidence="4">Asp23/Gls24 family envelope stress response protein</fullName>
    </recommendedName>
</protein>